<dbReference type="InterPro" id="IPR002104">
    <property type="entry name" value="Integrase_catalytic"/>
</dbReference>
<dbReference type="Proteomes" id="UP001476282">
    <property type="component" value="Unassembled WGS sequence"/>
</dbReference>
<dbReference type="Pfam" id="PF13495">
    <property type="entry name" value="Phage_int_SAM_4"/>
    <property type="match status" value="1"/>
</dbReference>
<comment type="similarity">
    <text evidence="1">Belongs to the 'phage' integrase family.</text>
</comment>
<dbReference type="PANTHER" id="PTHR30349">
    <property type="entry name" value="PHAGE INTEGRASE-RELATED"/>
    <property type="match status" value="1"/>
</dbReference>
<evidence type="ECO:0000259" key="5">
    <source>
        <dbReference type="PROSITE" id="PS51898"/>
    </source>
</evidence>
<feature type="domain" description="Tyr recombinase" evidence="5">
    <location>
        <begin position="248"/>
        <end position="460"/>
    </location>
</feature>
<evidence type="ECO:0000313" key="6">
    <source>
        <dbReference type="EMBL" id="GAA5484819.1"/>
    </source>
</evidence>
<evidence type="ECO:0000256" key="1">
    <source>
        <dbReference type="ARBA" id="ARBA00008857"/>
    </source>
</evidence>
<dbReference type="InterPro" id="IPR011946">
    <property type="entry name" value="Integrase_integron-type"/>
</dbReference>
<dbReference type="PROSITE" id="PS51898">
    <property type="entry name" value="TYR_RECOMBINASE"/>
    <property type="match status" value="1"/>
</dbReference>
<dbReference type="InterPro" id="IPR013762">
    <property type="entry name" value="Integrase-like_cat_sf"/>
</dbReference>
<dbReference type="InterPro" id="IPR011010">
    <property type="entry name" value="DNA_brk_join_enz"/>
</dbReference>
<keyword evidence="2" id="KW-0229">DNA integration</keyword>
<reference evidence="6 7" key="1">
    <citation type="submission" date="2024-02" db="EMBL/GenBank/DDBJ databases">
        <title>Haloferula sargassicola NBRC 104335.</title>
        <authorList>
            <person name="Ichikawa N."/>
            <person name="Katano-Makiyama Y."/>
            <person name="Hidaka K."/>
        </authorList>
    </citation>
    <scope>NUCLEOTIDE SEQUENCE [LARGE SCALE GENOMIC DNA]</scope>
    <source>
        <strain evidence="6 7">NBRC 104335</strain>
    </source>
</reference>
<evidence type="ECO:0000256" key="2">
    <source>
        <dbReference type="ARBA" id="ARBA00022908"/>
    </source>
</evidence>
<dbReference type="RefSeq" id="WP_353568931.1">
    <property type="nucleotide sequence ID" value="NZ_BAABRI010000037.1"/>
</dbReference>
<proteinExistence type="inferred from homology"/>
<keyword evidence="3" id="KW-0238">DNA-binding</keyword>
<organism evidence="6 7">
    <name type="scientific">Haloferula sargassicola</name>
    <dbReference type="NCBI Taxonomy" id="490096"/>
    <lineage>
        <taxon>Bacteria</taxon>
        <taxon>Pseudomonadati</taxon>
        <taxon>Verrucomicrobiota</taxon>
        <taxon>Verrucomicrobiia</taxon>
        <taxon>Verrucomicrobiales</taxon>
        <taxon>Verrucomicrobiaceae</taxon>
        <taxon>Haloferula</taxon>
    </lineage>
</organism>
<accession>A0ABP9UZK1</accession>
<gene>
    <name evidence="6" type="primary">xerC_6</name>
    <name evidence="6" type="ORF">Hsar01_04069</name>
</gene>
<sequence length="468" mass="54667">MNSRRGMVEIPQGFWEGMLRVMAEEGIREHQRPYYCRWVKGLLGWSSKELTRESTEEYLSRLLRDERLSGWHCAQAVEALRLALCRVGRNRWGDWAREISWAEWREKARELEKEHPTRARREIQVGSWVETQEKWKTPHPEEVKALAMVERLVRSEARAGDFALRTEDSYLQWCRRYTLFVYRVLKGAEDMRKPESVGQYLHFLAMVRDVAPSTQKQALNALSFFFRRCLLQSETDFGDFGLARIRKRLPVVLSEREVSQVLSELGEPWKLVGSLMYGSGLRISEAMRLRVKDLDFDRGQIVLRETKGGRERVVPLPESLEERLRQAVEASRKVHEGDVERGEGRVTLPRAMERKYRGQAKNFPWFWLFPAVKLVRDEQGELRRHHLHEGSMQKLFKEAVHRVGLTKRATSHSLRHSFATHLLERGTDIRTVQELLGHSDVSTTMIYLHVLKKEGAGVKSPLDRLGME</sequence>
<dbReference type="PANTHER" id="PTHR30349:SF64">
    <property type="entry name" value="PROPHAGE INTEGRASE INTD-RELATED"/>
    <property type="match status" value="1"/>
</dbReference>
<dbReference type="InterPro" id="IPR004107">
    <property type="entry name" value="Integrase_SAM-like_N"/>
</dbReference>
<dbReference type="Gene3D" id="1.10.443.10">
    <property type="entry name" value="Intergrase catalytic core"/>
    <property type="match status" value="1"/>
</dbReference>
<dbReference type="Pfam" id="PF00589">
    <property type="entry name" value="Phage_integrase"/>
    <property type="match status" value="1"/>
</dbReference>
<evidence type="ECO:0000256" key="4">
    <source>
        <dbReference type="ARBA" id="ARBA00023172"/>
    </source>
</evidence>
<keyword evidence="4" id="KW-0233">DNA recombination</keyword>
<comment type="caution">
    <text evidence="6">The sequence shown here is derived from an EMBL/GenBank/DDBJ whole genome shotgun (WGS) entry which is preliminary data.</text>
</comment>
<name>A0ABP9UZK1_9BACT</name>
<dbReference type="InterPro" id="IPR050090">
    <property type="entry name" value="Tyrosine_recombinase_XerCD"/>
</dbReference>
<dbReference type="EMBL" id="BAABRI010000037">
    <property type="protein sequence ID" value="GAA5484819.1"/>
    <property type="molecule type" value="Genomic_DNA"/>
</dbReference>
<evidence type="ECO:0000256" key="3">
    <source>
        <dbReference type="ARBA" id="ARBA00023125"/>
    </source>
</evidence>
<dbReference type="Gene3D" id="1.10.150.130">
    <property type="match status" value="1"/>
</dbReference>
<dbReference type="NCBIfam" id="TIGR02249">
    <property type="entry name" value="integrase_gron"/>
    <property type="match status" value="1"/>
</dbReference>
<keyword evidence="7" id="KW-1185">Reference proteome</keyword>
<dbReference type="InterPro" id="IPR010998">
    <property type="entry name" value="Integrase_recombinase_N"/>
</dbReference>
<evidence type="ECO:0000313" key="7">
    <source>
        <dbReference type="Proteomes" id="UP001476282"/>
    </source>
</evidence>
<protein>
    <submittedName>
        <fullName evidence="6">Tyrosine recombinase XerC</fullName>
    </submittedName>
</protein>
<dbReference type="SUPFAM" id="SSF56349">
    <property type="entry name" value="DNA breaking-rejoining enzymes"/>
    <property type="match status" value="1"/>
</dbReference>